<reference evidence="2 3" key="1">
    <citation type="submission" date="2024-07" db="EMBL/GenBank/DDBJ databases">
        <title>Whole genome sequencing of Prodigiosin pigment-producing Streptomyces salinarius isolated from rhizosphere soil of Arachis hypogaea.</title>
        <authorList>
            <person name="Vidhya A."/>
            <person name="Ramya S."/>
        </authorList>
    </citation>
    <scope>NUCLEOTIDE SEQUENCE [LARGE SCALE GENOMIC DNA]</scope>
    <source>
        <strain evidence="2 3">VRMG2420</strain>
    </source>
</reference>
<gene>
    <name evidence="2" type="ORF">AB4829_27630</name>
</gene>
<name>A0ABW8BHA2_9ACTN</name>
<comment type="caution">
    <text evidence="2">The sequence shown here is derived from an EMBL/GenBank/DDBJ whole genome shotgun (WGS) entry which is preliminary data.</text>
</comment>
<evidence type="ECO:0000313" key="2">
    <source>
        <dbReference type="EMBL" id="MFI7874355.1"/>
    </source>
</evidence>
<evidence type="ECO:0000259" key="1">
    <source>
        <dbReference type="Pfam" id="PF04149"/>
    </source>
</evidence>
<accession>A0ABW8BHA2</accession>
<dbReference type="EMBL" id="JBITPR010000051">
    <property type="protein sequence ID" value="MFI7874355.1"/>
    <property type="molecule type" value="Genomic_DNA"/>
</dbReference>
<organism evidence="2 3">
    <name type="scientific">Streptomyces salinarius</name>
    <dbReference type="NCBI Taxonomy" id="2762598"/>
    <lineage>
        <taxon>Bacteria</taxon>
        <taxon>Bacillati</taxon>
        <taxon>Actinomycetota</taxon>
        <taxon>Actinomycetes</taxon>
        <taxon>Kitasatosporales</taxon>
        <taxon>Streptomycetaceae</taxon>
        <taxon>Streptomyces</taxon>
    </lineage>
</organism>
<dbReference type="Pfam" id="PF04149">
    <property type="entry name" value="DUF397"/>
    <property type="match status" value="1"/>
</dbReference>
<dbReference type="InterPro" id="IPR007278">
    <property type="entry name" value="DUF397"/>
</dbReference>
<evidence type="ECO:0000313" key="3">
    <source>
        <dbReference type="Proteomes" id="UP001614264"/>
    </source>
</evidence>
<proteinExistence type="predicted"/>
<sequence length="70" mass="7392">MNGFDFVKSSYSSGSGECVEVALNVPGAVAVRDSKDAADGPILRLAPQAWARFAGELGRQAAQGRRQVRV</sequence>
<dbReference type="Proteomes" id="UP001614264">
    <property type="component" value="Unassembled WGS sequence"/>
</dbReference>
<keyword evidence="3" id="KW-1185">Reference proteome</keyword>
<protein>
    <submittedName>
        <fullName evidence="2">DUF397 domain-containing protein</fullName>
    </submittedName>
</protein>
<dbReference type="RefSeq" id="WP_102931275.1">
    <property type="nucleotide sequence ID" value="NZ_JAXLNW010000007.1"/>
</dbReference>
<feature type="domain" description="DUF397" evidence="1">
    <location>
        <begin position="6"/>
        <end position="55"/>
    </location>
</feature>